<comment type="caution">
    <text evidence="5">The sequence shown here is derived from an EMBL/GenBank/DDBJ whole genome shotgun (WGS) entry which is preliminary data.</text>
</comment>
<dbReference type="SUPFAM" id="SSF102114">
    <property type="entry name" value="Radical SAM enzymes"/>
    <property type="match status" value="1"/>
</dbReference>
<evidence type="ECO:0000259" key="4">
    <source>
        <dbReference type="PROSITE" id="PS51918"/>
    </source>
</evidence>
<gene>
    <name evidence="5" type="ORF">JK634_09335</name>
</gene>
<evidence type="ECO:0000256" key="3">
    <source>
        <dbReference type="ARBA" id="ARBA00023014"/>
    </source>
</evidence>
<dbReference type="Pfam" id="PF04055">
    <property type="entry name" value="Radical_SAM"/>
    <property type="match status" value="1"/>
</dbReference>
<keyword evidence="3" id="KW-0411">Iron-sulfur</keyword>
<dbReference type="SMART" id="SM00729">
    <property type="entry name" value="Elp3"/>
    <property type="match status" value="1"/>
</dbReference>
<dbReference type="InterPro" id="IPR058240">
    <property type="entry name" value="rSAM_sf"/>
</dbReference>
<dbReference type="AlphaFoldDB" id="A0A937FFL0"/>
<dbReference type="InterPro" id="IPR040086">
    <property type="entry name" value="MJ0683-like"/>
</dbReference>
<dbReference type="EMBL" id="JAESWA010000022">
    <property type="protein sequence ID" value="MBL4932005.1"/>
    <property type="molecule type" value="Genomic_DNA"/>
</dbReference>
<reference evidence="5" key="1">
    <citation type="submission" date="2021-01" db="EMBL/GenBank/DDBJ databases">
        <title>Genome public.</title>
        <authorList>
            <person name="Liu C."/>
            <person name="Sun Q."/>
        </authorList>
    </citation>
    <scope>NUCLEOTIDE SEQUENCE</scope>
    <source>
        <strain evidence="5">YIM B02565</strain>
    </source>
</reference>
<dbReference type="Gene3D" id="3.80.30.30">
    <property type="match status" value="1"/>
</dbReference>
<sequence>MKIKEVKAKSLLIKVGSPENWFGNVYNMNIYRGCQHGCIYCDSRSQCYHVENFDDEVIIKSNVLELLKKELSSKKLVGTIGTGAMSDPYIPLEKKYNLTGEALKIIEYYKFPVTVITKSSLILKDIDALKGINKNTQATVGITITTVNEKLARIIEPKAPSPLERLEALKKLSMEGIYAGVLMMPILPYINDSEDNVREIIEASNRAGAKFIIPMFGVTLRDAQRVYFYNKLDSNFKDLKQRYIKAYGENYVCMSKSTKELWNLTKRLCGEYDIVSNMRDLKVYKPDEYVQTSLF</sequence>
<keyword evidence="6" id="KW-1185">Reference proteome</keyword>
<dbReference type="GO" id="GO:0051536">
    <property type="term" value="F:iron-sulfur cluster binding"/>
    <property type="evidence" value="ECO:0007669"/>
    <property type="project" value="UniProtKB-KW"/>
</dbReference>
<dbReference type="RefSeq" id="WP_202767384.1">
    <property type="nucleotide sequence ID" value="NZ_JAESWA010000022.1"/>
</dbReference>
<dbReference type="CDD" id="cd01335">
    <property type="entry name" value="Radical_SAM"/>
    <property type="match status" value="1"/>
</dbReference>
<accession>A0A937FFL0</accession>
<evidence type="ECO:0000256" key="1">
    <source>
        <dbReference type="ARBA" id="ARBA00022723"/>
    </source>
</evidence>
<dbReference type="GO" id="GO:0046872">
    <property type="term" value="F:metal ion binding"/>
    <property type="evidence" value="ECO:0007669"/>
    <property type="project" value="UniProtKB-KW"/>
</dbReference>
<dbReference type="InterPro" id="IPR006638">
    <property type="entry name" value="Elp3/MiaA/NifB-like_rSAM"/>
</dbReference>
<feature type="domain" description="Radical SAM core" evidence="4">
    <location>
        <begin position="20"/>
        <end position="249"/>
    </location>
</feature>
<dbReference type="SFLD" id="SFLDG01084">
    <property type="entry name" value="Uncharacterised_Radical_SAM_Su"/>
    <property type="match status" value="1"/>
</dbReference>
<dbReference type="PANTHER" id="PTHR43432">
    <property type="entry name" value="SLR0285 PROTEIN"/>
    <property type="match status" value="1"/>
</dbReference>
<keyword evidence="2" id="KW-0408">Iron</keyword>
<dbReference type="Proteomes" id="UP000623681">
    <property type="component" value="Unassembled WGS sequence"/>
</dbReference>
<dbReference type="GO" id="GO:0003824">
    <property type="term" value="F:catalytic activity"/>
    <property type="evidence" value="ECO:0007669"/>
    <property type="project" value="InterPro"/>
</dbReference>
<dbReference type="PANTHER" id="PTHR43432:SF5">
    <property type="entry name" value="ELP3_MIAA_NIFB-LIKE RADICAL SAM CORE DOMAIN-CONTAINING PROTEIN"/>
    <property type="match status" value="1"/>
</dbReference>
<dbReference type="SFLD" id="SFLDS00029">
    <property type="entry name" value="Radical_SAM"/>
    <property type="match status" value="1"/>
</dbReference>
<keyword evidence="1" id="KW-0479">Metal-binding</keyword>
<dbReference type="InterPro" id="IPR007197">
    <property type="entry name" value="rSAM"/>
</dbReference>
<evidence type="ECO:0000313" key="5">
    <source>
        <dbReference type="EMBL" id="MBL4932005.1"/>
    </source>
</evidence>
<name>A0A937FFL0_9CLOT</name>
<evidence type="ECO:0000313" key="6">
    <source>
        <dbReference type="Proteomes" id="UP000623681"/>
    </source>
</evidence>
<protein>
    <submittedName>
        <fullName evidence="5">Radical SAM protein</fullName>
    </submittedName>
</protein>
<evidence type="ECO:0000256" key="2">
    <source>
        <dbReference type="ARBA" id="ARBA00023004"/>
    </source>
</evidence>
<dbReference type="PROSITE" id="PS51918">
    <property type="entry name" value="RADICAL_SAM"/>
    <property type="match status" value="1"/>
</dbReference>
<organism evidence="5 6">
    <name type="scientific">Clostridium paridis</name>
    <dbReference type="NCBI Taxonomy" id="2803863"/>
    <lineage>
        <taxon>Bacteria</taxon>
        <taxon>Bacillati</taxon>
        <taxon>Bacillota</taxon>
        <taxon>Clostridia</taxon>
        <taxon>Eubacteriales</taxon>
        <taxon>Clostridiaceae</taxon>
        <taxon>Clostridium</taxon>
    </lineage>
</organism>
<proteinExistence type="predicted"/>